<dbReference type="InterPro" id="IPR029058">
    <property type="entry name" value="AB_hydrolase_fold"/>
</dbReference>
<proteinExistence type="predicted"/>
<dbReference type="EMBL" id="JAUSTT010000013">
    <property type="protein sequence ID" value="MDQ0176505.1"/>
    <property type="molecule type" value="Genomic_DNA"/>
</dbReference>
<dbReference type="SUPFAM" id="SSF53474">
    <property type="entry name" value="alpha/beta-Hydrolases"/>
    <property type="match status" value="1"/>
</dbReference>
<keyword evidence="1" id="KW-0472">Membrane</keyword>
<keyword evidence="1" id="KW-0812">Transmembrane</keyword>
<evidence type="ECO:0000259" key="2">
    <source>
        <dbReference type="Pfam" id="PF00561"/>
    </source>
</evidence>
<dbReference type="Gene3D" id="3.40.50.1820">
    <property type="entry name" value="alpha/beta hydrolase"/>
    <property type="match status" value="1"/>
</dbReference>
<feature type="transmembrane region" description="Helical" evidence="1">
    <location>
        <begin position="12"/>
        <end position="34"/>
    </location>
</feature>
<evidence type="ECO:0000313" key="3">
    <source>
        <dbReference type="EMBL" id="MDQ0176505.1"/>
    </source>
</evidence>
<dbReference type="PANTHER" id="PTHR43798">
    <property type="entry name" value="MONOACYLGLYCEROL LIPASE"/>
    <property type="match status" value="1"/>
</dbReference>
<name>A0ABT9WUQ6_9BACI</name>
<protein>
    <submittedName>
        <fullName evidence="3">Pimeloyl-ACP methyl ester carboxylesterase</fullName>
    </submittedName>
</protein>
<comment type="caution">
    <text evidence="3">The sequence shown here is derived from an EMBL/GenBank/DDBJ whole genome shotgun (WGS) entry which is preliminary data.</text>
</comment>
<dbReference type="Pfam" id="PF00561">
    <property type="entry name" value="Abhydrolase_1"/>
    <property type="match status" value="1"/>
</dbReference>
<dbReference type="RefSeq" id="WP_307229702.1">
    <property type="nucleotide sequence ID" value="NZ_JAUSTT010000013.1"/>
</dbReference>
<dbReference type="InterPro" id="IPR000073">
    <property type="entry name" value="AB_hydrolase_1"/>
</dbReference>
<evidence type="ECO:0000256" key="1">
    <source>
        <dbReference type="SAM" id="Phobius"/>
    </source>
</evidence>
<dbReference type="PRINTS" id="PR00412">
    <property type="entry name" value="EPOXHYDRLASE"/>
</dbReference>
<dbReference type="PANTHER" id="PTHR43798:SF33">
    <property type="entry name" value="HYDROLASE, PUTATIVE (AFU_ORTHOLOGUE AFUA_2G14860)-RELATED"/>
    <property type="match status" value="1"/>
</dbReference>
<accession>A0ABT9WUQ6</accession>
<sequence>MKIFKKRKNKMSYLLYFILVAIIFVVSTSIYQYIGVRTDQKNHSFLGNFIKLENEKIHFYEAGEGEVTVVFGSGSGTSSPYSDMYYLQNEISKYTNTVVYERPGYGWSDKTSKKRSVDNISEEISDVLKETSGNDSYIFVAHSMASLEVMRYAQKYPEQIKGIVLIDGVSPEFALNMENTVSTGYYFMQGLKNTGVLRLLANMDSVYEGLNTNNYLPEDLKEQNTALTLKHLWNSTMLNERKLLNENGKVVISNGDLGDIPLVILTAETSEMKGWHESQETLKSWSTNSHQILVENTNHFIHYEEPNVVIEEIKKLLSVSD</sequence>
<dbReference type="InterPro" id="IPR050266">
    <property type="entry name" value="AB_hydrolase_sf"/>
</dbReference>
<organism evidence="3 4">
    <name type="scientific">Bacillus chungangensis</name>
    <dbReference type="NCBI Taxonomy" id="587633"/>
    <lineage>
        <taxon>Bacteria</taxon>
        <taxon>Bacillati</taxon>
        <taxon>Bacillota</taxon>
        <taxon>Bacilli</taxon>
        <taxon>Bacillales</taxon>
        <taxon>Bacillaceae</taxon>
        <taxon>Bacillus</taxon>
    </lineage>
</organism>
<dbReference type="Proteomes" id="UP001223586">
    <property type="component" value="Unassembled WGS sequence"/>
</dbReference>
<dbReference type="InterPro" id="IPR000639">
    <property type="entry name" value="Epox_hydrolase-like"/>
</dbReference>
<keyword evidence="1" id="KW-1133">Transmembrane helix</keyword>
<keyword evidence="4" id="KW-1185">Reference proteome</keyword>
<gene>
    <name evidence="3" type="ORF">J2S08_002349</name>
</gene>
<reference evidence="3 4" key="1">
    <citation type="submission" date="2023-07" db="EMBL/GenBank/DDBJ databases">
        <title>Genomic Encyclopedia of Type Strains, Phase IV (KMG-IV): sequencing the most valuable type-strain genomes for metagenomic binning, comparative biology and taxonomic classification.</title>
        <authorList>
            <person name="Goeker M."/>
        </authorList>
    </citation>
    <scope>NUCLEOTIDE SEQUENCE [LARGE SCALE GENOMIC DNA]</scope>
    <source>
        <strain evidence="3 4">DSM 23837</strain>
    </source>
</reference>
<feature type="domain" description="AB hydrolase-1" evidence="2">
    <location>
        <begin position="89"/>
        <end position="306"/>
    </location>
</feature>
<evidence type="ECO:0000313" key="4">
    <source>
        <dbReference type="Proteomes" id="UP001223586"/>
    </source>
</evidence>